<dbReference type="EMBL" id="BGZK01000144">
    <property type="protein sequence ID" value="GBP22811.1"/>
    <property type="molecule type" value="Genomic_DNA"/>
</dbReference>
<feature type="domain" description="Reverse transcriptase/retrotransposon-derived protein RNase H-like" evidence="1">
    <location>
        <begin position="14"/>
        <end position="72"/>
    </location>
</feature>
<keyword evidence="3" id="KW-1185">Reference proteome</keyword>
<accession>A0A4C1U8Y0</accession>
<gene>
    <name evidence="2" type="primary">pol</name>
    <name evidence="2" type="ORF">EVAR_17165_1</name>
</gene>
<evidence type="ECO:0000259" key="1">
    <source>
        <dbReference type="Pfam" id="PF17919"/>
    </source>
</evidence>
<dbReference type="STRING" id="151549.A0A4C1U8Y0"/>
<sequence>MGSGLMPKCKSFDDASGEALGASLMQGEKELREMHPVAYASQKLSDLEKKYTATERECLGVLWTLKYFRHYV</sequence>
<dbReference type="GO" id="GO:0071897">
    <property type="term" value="P:DNA biosynthetic process"/>
    <property type="evidence" value="ECO:0007669"/>
    <property type="project" value="UniProtKB-ARBA"/>
</dbReference>
<evidence type="ECO:0000313" key="3">
    <source>
        <dbReference type="Proteomes" id="UP000299102"/>
    </source>
</evidence>
<reference evidence="2 3" key="1">
    <citation type="journal article" date="2019" name="Commun. Biol.">
        <title>The bagworm genome reveals a unique fibroin gene that provides high tensile strength.</title>
        <authorList>
            <person name="Kono N."/>
            <person name="Nakamura H."/>
            <person name="Ohtoshi R."/>
            <person name="Tomita M."/>
            <person name="Numata K."/>
            <person name="Arakawa K."/>
        </authorList>
    </citation>
    <scope>NUCLEOTIDE SEQUENCE [LARGE SCALE GENOMIC DNA]</scope>
</reference>
<dbReference type="InterPro" id="IPR041577">
    <property type="entry name" value="RT_RNaseH_2"/>
</dbReference>
<comment type="caution">
    <text evidence="2">The sequence shown here is derived from an EMBL/GenBank/DDBJ whole genome shotgun (WGS) entry which is preliminary data.</text>
</comment>
<evidence type="ECO:0000313" key="2">
    <source>
        <dbReference type="EMBL" id="GBP22811.1"/>
    </source>
</evidence>
<dbReference type="Pfam" id="PF17919">
    <property type="entry name" value="RT_RNaseH_2"/>
    <property type="match status" value="1"/>
</dbReference>
<dbReference type="InterPro" id="IPR043502">
    <property type="entry name" value="DNA/RNA_pol_sf"/>
</dbReference>
<protein>
    <submittedName>
        <fullName evidence="2">Retrovirus-related Pol polyprotein from transposon 297</fullName>
    </submittedName>
</protein>
<name>A0A4C1U8Y0_EUMVA</name>
<dbReference type="Proteomes" id="UP000299102">
    <property type="component" value="Unassembled WGS sequence"/>
</dbReference>
<dbReference type="AlphaFoldDB" id="A0A4C1U8Y0"/>
<dbReference type="SUPFAM" id="SSF56672">
    <property type="entry name" value="DNA/RNA polymerases"/>
    <property type="match status" value="1"/>
</dbReference>
<proteinExistence type="predicted"/>
<dbReference type="PANTHER" id="PTHR34072">
    <property type="entry name" value="ENZYMATIC POLYPROTEIN-RELATED"/>
    <property type="match status" value="1"/>
</dbReference>
<dbReference type="OrthoDB" id="425619at2759"/>
<organism evidence="2 3">
    <name type="scientific">Eumeta variegata</name>
    <name type="common">Bagworm moth</name>
    <name type="synonym">Eumeta japonica</name>
    <dbReference type="NCBI Taxonomy" id="151549"/>
    <lineage>
        <taxon>Eukaryota</taxon>
        <taxon>Metazoa</taxon>
        <taxon>Ecdysozoa</taxon>
        <taxon>Arthropoda</taxon>
        <taxon>Hexapoda</taxon>
        <taxon>Insecta</taxon>
        <taxon>Pterygota</taxon>
        <taxon>Neoptera</taxon>
        <taxon>Endopterygota</taxon>
        <taxon>Lepidoptera</taxon>
        <taxon>Glossata</taxon>
        <taxon>Ditrysia</taxon>
        <taxon>Tineoidea</taxon>
        <taxon>Psychidae</taxon>
        <taxon>Oiketicinae</taxon>
        <taxon>Eumeta</taxon>
    </lineage>
</organism>